<dbReference type="PANTHER" id="PTHR47234">
    <property type="match status" value="1"/>
</dbReference>
<dbReference type="Proteomes" id="UP000835243">
    <property type="component" value="Chromosome"/>
</dbReference>
<evidence type="ECO:0000256" key="1">
    <source>
        <dbReference type="SAM" id="SignalP"/>
    </source>
</evidence>
<dbReference type="PANTHER" id="PTHR47234:SF1">
    <property type="entry name" value="TONB-DEPENDENT RECEPTOR"/>
    <property type="match status" value="1"/>
</dbReference>
<dbReference type="AlphaFoldDB" id="A0A8D6YIS7"/>
<accession>A0A8D6YIS7</accession>
<dbReference type="EMBL" id="HG992338">
    <property type="protein sequence ID" value="CAE6862872.1"/>
    <property type="molecule type" value="Genomic_DNA"/>
</dbReference>
<proteinExistence type="predicted"/>
<dbReference type="EMBL" id="HG992341">
    <property type="protein sequence ID" value="CAE6856044.1"/>
    <property type="molecule type" value="Genomic_DNA"/>
</dbReference>
<organism evidence="2">
    <name type="scientific">Xanthomonas arboricola pv. corylina</name>
    <dbReference type="NCBI Taxonomy" id="487821"/>
    <lineage>
        <taxon>Bacteria</taxon>
        <taxon>Pseudomonadati</taxon>
        <taxon>Pseudomonadota</taxon>
        <taxon>Gammaproteobacteria</taxon>
        <taxon>Lysobacterales</taxon>
        <taxon>Lysobacteraceae</taxon>
        <taxon>Xanthomonas</taxon>
    </lineage>
</organism>
<keyword evidence="4" id="KW-1185">Reference proteome</keyword>
<protein>
    <submittedName>
        <fullName evidence="2">Uncharacterized protein</fullName>
    </submittedName>
</protein>
<dbReference type="EMBL" id="HG992338">
    <property type="protein sequence ID" value="CAE6862857.1"/>
    <property type="molecule type" value="Genomic_DNA"/>
</dbReference>
<dbReference type="RefSeq" id="WP_039816215.1">
    <property type="nucleotide sequence ID" value="NZ_CP062164.1"/>
</dbReference>
<gene>
    <name evidence="2" type="ORF">CFBP1159_42540</name>
    <name evidence="3" type="ORF">XAC301_44670</name>
</gene>
<name>A0A8D6YIS7_9XANT</name>
<feature type="chain" id="PRO_5044690018" evidence="1">
    <location>
        <begin position="29"/>
        <end position="86"/>
    </location>
</feature>
<evidence type="ECO:0000313" key="3">
    <source>
        <dbReference type="EMBL" id="CAE6862857.1"/>
    </source>
</evidence>
<keyword evidence="1" id="KW-0732">Signal</keyword>
<reference evidence="2 4" key="1">
    <citation type="submission" date="2021-02" db="EMBL/GenBank/DDBJ databases">
        <authorList>
            <person name="Pothier F. J."/>
        </authorList>
    </citation>
    <scope>NUCLEOTIDE SEQUENCE</scope>
    <source>
        <strain evidence="3 4">301</strain>
        <strain evidence="2">CFBP 1159</strain>
    </source>
</reference>
<dbReference type="Proteomes" id="UP000835287">
    <property type="component" value="Chromosome"/>
</dbReference>
<evidence type="ECO:0000313" key="2">
    <source>
        <dbReference type="EMBL" id="CAE6856075.1"/>
    </source>
</evidence>
<dbReference type="EMBL" id="HG992341">
    <property type="protein sequence ID" value="CAE6856075.1"/>
    <property type="molecule type" value="Genomic_DNA"/>
</dbReference>
<feature type="signal peptide" evidence="1">
    <location>
        <begin position="1"/>
        <end position="28"/>
    </location>
</feature>
<evidence type="ECO:0000313" key="4">
    <source>
        <dbReference type="Proteomes" id="UP000835287"/>
    </source>
</evidence>
<sequence>MTDYRRCRPQQLSRAVLLALLSPLSALAQQASAPQQLDAVPVTGSRIKRVQAEGPAPVQIIGFEEIRSRLFSPVGREIAAEYVFDF</sequence>